<evidence type="ECO:0000256" key="3">
    <source>
        <dbReference type="ARBA" id="ARBA00011738"/>
    </source>
</evidence>
<evidence type="ECO:0000256" key="1">
    <source>
        <dbReference type="ARBA" id="ARBA00001933"/>
    </source>
</evidence>
<dbReference type="GO" id="GO:0004069">
    <property type="term" value="F:L-aspartate:2-oxoglutarate aminotransferase activity"/>
    <property type="evidence" value="ECO:0007669"/>
    <property type="project" value="UniProtKB-EC"/>
</dbReference>
<dbReference type="GO" id="GO:0006520">
    <property type="term" value="P:amino acid metabolic process"/>
    <property type="evidence" value="ECO:0007669"/>
    <property type="project" value="InterPro"/>
</dbReference>
<dbReference type="SUPFAM" id="SSF53383">
    <property type="entry name" value="PLP-dependent transferases"/>
    <property type="match status" value="1"/>
</dbReference>
<evidence type="ECO:0000256" key="2">
    <source>
        <dbReference type="ARBA" id="ARBA00007441"/>
    </source>
</evidence>
<dbReference type="EC" id="2.6.1.1" evidence="4"/>
<dbReference type="InterPro" id="IPR015422">
    <property type="entry name" value="PyrdxlP-dep_Trfase_small"/>
</dbReference>
<dbReference type="EMBL" id="UWOC01000044">
    <property type="protein sequence ID" value="VCU07514.1"/>
    <property type="molecule type" value="Genomic_DNA"/>
</dbReference>
<name>A0A327JR82_9BRAD</name>
<evidence type="ECO:0000256" key="6">
    <source>
        <dbReference type="ARBA" id="ARBA00022679"/>
    </source>
</evidence>
<dbReference type="RefSeq" id="WP_111388630.1">
    <property type="nucleotide sequence ID" value="NZ_NPEW01000422.1"/>
</dbReference>
<organism evidence="10 11">
    <name type="scientific">Rhodoplanes serenus</name>
    <dbReference type="NCBI Taxonomy" id="200615"/>
    <lineage>
        <taxon>Bacteria</taxon>
        <taxon>Pseudomonadati</taxon>
        <taxon>Pseudomonadota</taxon>
        <taxon>Alphaproteobacteria</taxon>
        <taxon>Hyphomicrobiales</taxon>
        <taxon>Nitrobacteraceae</taxon>
        <taxon>Rhodoplanes</taxon>
    </lineage>
</organism>
<proteinExistence type="inferred from homology"/>
<dbReference type="Gene3D" id="3.90.1150.10">
    <property type="entry name" value="Aspartate Aminotransferase, domain 1"/>
    <property type="match status" value="1"/>
</dbReference>
<comment type="subunit">
    <text evidence="3">Homodimer.</text>
</comment>
<accession>A0A327JR82</accession>
<dbReference type="AlphaFoldDB" id="A0A327JR82"/>
<keyword evidence="11" id="KW-1185">Reference proteome</keyword>
<dbReference type="PANTHER" id="PTHR46383:SF1">
    <property type="entry name" value="ASPARTATE AMINOTRANSFERASE"/>
    <property type="match status" value="1"/>
</dbReference>
<evidence type="ECO:0000256" key="4">
    <source>
        <dbReference type="ARBA" id="ARBA00012753"/>
    </source>
</evidence>
<evidence type="ECO:0000256" key="7">
    <source>
        <dbReference type="ARBA" id="ARBA00022898"/>
    </source>
</evidence>
<evidence type="ECO:0000259" key="9">
    <source>
        <dbReference type="Pfam" id="PF00155"/>
    </source>
</evidence>
<dbReference type="Pfam" id="PF00155">
    <property type="entry name" value="Aminotran_1_2"/>
    <property type="match status" value="1"/>
</dbReference>
<comment type="catalytic activity">
    <reaction evidence="8">
        <text>L-aspartate + 2-oxoglutarate = oxaloacetate + L-glutamate</text>
        <dbReference type="Rhea" id="RHEA:21824"/>
        <dbReference type="ChEBI" id="CHEBI:16452"/>
        <dbReference type="ChEBI" id="CHEBI:16810"/>
        <dbReference type="ChEBI" id="CHEBI:29985"/>
        <dbReference type="ChEBI" id="CHEBI:29991"/>
        <dbReference type="EC" id="2.6.1.1"/>
    </reaction>
</comment>
<gene>
    <name evidence="10" type="ORF">RHODGE_RHODGE_00757</name>
</gene>
<dbReference type="PANTHER" id="PTHR46383">
    <property type="entry name" value="ASPARTATE AMINOTRANSFERASE"/>
    <property type="match status" value="1"/>
</dbReference>
<keyword evidence="7" id="KW-0663">Pyridoxal phosphate</keyword>
<dbReference type="GO" id="GO:0030170">
    <property type="term" value="F:pyridoxal phosphate binding"/>
    <property type="evidence" value="ECO:0007669"/>
    <property type="project" value="InterPro"/>
</dbReference>
<dbReference type="Proteomes" id="UP000289200">
    <property type="component" value="Unassembled WGS sequence"/>
</dbReference>
<evidence type="ECO:0000256" key="8">
    <source>
        <dbReference type="ARBA" id="ARBA00049185"/>
    </source>
</evidence>
<dbReference type="InterPro" id="IPR015424">
    <property type="entry name" value="PyrdxlP-dep_Trfase"/>
</dbReference>
<comment type="cofactor">
    <cofactor evidence="1">
        <name>pyridoxal 5'-phosphate</name>
        <dbReference type="ChEBI" id="CHEBI:597326"/>
    </cofactor>
</comment>
<keyword evidence="6" id="KW-0808">Transferase</keyword>
<dbReference type="CDD" id="cd00609">
    <property type="entry name" value="AAT_like"/>
    <property type="match status" value="1"/>
</dbReference>
<evidence type="ECO:0000313" key="11">
    <source>
        <dbReference type="Proteomes" id="UP000289200"/>
    </source>
</evidence>
<dbReference type="InterPro" id="IPR015421">
    <property type="entry name" value="PyrdxlP-dep_Trfase_major"/>
</dbReference>
<dbReference type="Gene3D" id="3.40.640.10">
    <property type="entry name" value="Type I PLP-dependent aspartate aminotransferase-like (Major domain)"/>
    <property type="match status" value="1"/>
</dbReference>
<feature type="domain" description="Aminotransferase class I/classII large" evidence="9">
    <location>
        <begin position="32"/>
        <end position="392"/>
    </location>
</feature>
<protein>
    <recommendedName>
        <fullName evidence="4">aspartate transaminase</fullName>
        <ecNumber evidence="4">2.6.1.1</ecNumber>
    </recommendedName>
</protein>
<dbReference type="FunFam" id="3.40.640.10:FF:000033">
    <property type="entry name" value="Aspartate aminotransferase"/>
    <property type="match status" value="1"/>
</dbReference>
<evidence type="ECO:0000256" key="5">
    <source>
        <dbReference type="ARBA" id="ARBA00022576"/>
    </source>
</evidence>
<comment type="similarity">
    <text evidence="2">Belongs to the class-I pyridoxal-phosphate-dependent aminotransferase family.</text>
</comment>
<comment type="caution">
    <text evidence="10">The sequence shown here is derived from an EMBL/GenBank/DDBJ whole genome shotgun (WGS) entry which is preliminary data.</text>
</comment>
<dbReference type="OrthoDB" id="9763453at2"/>
<reference evidence="11" key="1">
    <citation type="submission" date="2018-10" db="EMBL/GenBank/DDBJ databases">
        <authorList>
            <person name="Peiro R."/>
            <person name="Begona"/>
            <person name="Cbmso G."/>
            <person name="Lopez M."/>
            <person name="Gonzalez S."/>
            <person name="Sacristan E."/>
            <person name="Castillo E."/>
        </authorList>
    </citation>
    <scope>NUCLEOTIDE SEQUENCE [LARGE SCALE GENOMIC DNA]</scope>
</reference>
<dbReference type="InterPro" id="IPR050596">
    <property type="entry name" value="AspAT/PAT-like"/>
</dbReference>
<dbReference type="InterPro" id="IPR004839">
    <property type="entry name" value="Aminotransferase_I/II_large"/>
</dbReference>
<evidence type="ECO:0000313" key="10">
    <source>
        <dbReference type="EMBL" id="VCU07514.1"/>
    </source>
</evidence>
<keyword evidence="5 10" id="KW-0032">Aminotransferase</keyword>
<sequence>MAFLADSLARIKPSATIAVADKARALKAAGRDVIGLGSGEPDFDTPENIKDAAIKAIRDGKTKYTNVDGIPELKAAIVAKFERENGLKYKPSQITVGTGGKQVLYNAFIATLNPGDEVIIPAPYWVSYPEMVLLAGGTPVEVPTTQGSGFRLTAAALERAITPKTKWLLLNSPSNPTGAAYTRAELKALTDVLLRHPHVWVMTDDMYEHLVYDDFVFTTPAQVEPALFDRTLTVNGVSKAYCMTGWRIGFAGGPDALIQAMATVQSQSTSNPNSIAQYASVEALNGPKDFIPAHNKVFKERRDLVVSMLNQANGLDCPTPEGAFYVFPSCAGTIGKVAPSGKRIETDQDFVTELLDAEGVAVVQGSAFGHGPNFRISYATATSALQDACERIQRFCGNLS</sequence>